<reference evidence="1" key="2">
    <citation type="submission" date="2025-08" db="UniProtKB">
        <authorList>
            <consortium name="Ensembl"/>
        </authorList>
    </citation>
    <scope>IDENTIFICATION</scope>
</reference>
<proteinExistence type="predicted"/>
<accession>A0A8C8UQQ9</accession>
<protein>
    <submittedName>
        <fullName evidence="1">Uncharacterized protein</fullName>
    </submittedName>
</protein>
<name>A0A8C8UQQ9_PERMB</name>
<dbReference type="AlphaFoldDB" id="A0A8C8UQQ9"/>
<sequence length="48" mass="5280">VFTDQWGALKFSEESIKGRRGFSALAYLGSASEFKVLRYPTPPIISGT</sequence>
<dbReference type="Ensembl" id="ENSPEMT00000038420.1">
    <property type="protein sequence ID" value="ENSPEMP00000033266.1"/>
    <property type="gene ID" value="ENSPEMG00000030063.1"/>
</dbReference>
<organism evidence="1 2">
    <name type="scientific">Peromyscus maniculatus bairdii</name>
    <name type="common">Prairie deer mouse</name>
    <dbReference type="NCBI Taxonomy" id="230844"/>
    <lineage>
        <taxon>Eukaryota</taxon>
        <taxon>Metazoa</taxon>
        <taxon>Chordata</taxon>
        <taxon>Craniata</taxon>
        <taxon>Vertebrata</taxon>
        <taxon>Euteleostomi</taxon>
        <taxon>Mammalia</taxon>
        <taxon>Eutheria</taxon>
        <taxon>Euarchontoglires</taxon>
        <taxon>Glires</taxon>
        <taxon>Rodentia</taxon>
        <taxon>Myomorpha</taxon>
        <taxon>Muroidea</taxon>
        <taxon>Cricetidae</taxon>
        <taxon>Neotominae</taxon>
        <taxon>Peromyscus</taxon>
    </lineage>
</organism>
<reference evidence="1" key="3">
    <citation type="submission" date="2025-09" db="UniProtKB">
        <authorList>
            <consortium name="Ensembl"/>
        </authorList>
    </citation>
    <scope>IDENTIFICATION</scope>
</reference>
<dbReference type="Proteomes" id="UP000694547">
    <property type="component" value="Chromosome 1"/>
</dbReference>
<keyword evidence="2" id="KW-1185">Reference proteome</keyword>
<reference evidence="1 2" key="1">
    <citation type="submission" date="2018-10" db="EMBL/GenBank/DDBJ databases">
        <title>Improved assembly of the deer mouse Peromyscus maniculatus genome.</title>
        <authorList>
            <person name="Lassance J.-M."/>
            <person name="Hoekstra H.E."/>
        </authorList>
    </citation>
    <scope>NUCLEOTIDE SEQUENCE [LARGE SCALE GENOMIC DNA]</scope>
</reference>
<evidence type="ECO:0000313" key="2">
    <source>
        <dbReference type="Proteomes" id="UP000694547"/>
    </source>
</evidence>
<evidence type="ECO:0000313" key="1">
    <source>
        <dbReference type="Ensembl" id="ENSPEMP00000033266.1"/>
    </source>
</evidence>